<dbReference type="AlphaFoldDB" id="A0A1G6PT69"/>
<reference evidence="2" key="1">
    <citation type="submission" date="2016-10" db="EMBL/GenBank/DDBJ databases">
        <authorList>
            <person name="Varghese N."/>
            <person name="Submissions S."/>
        </authorList>
    </citation>
    <scope>NUCLEOTIDE SEQUENCE [LARGE SCALE GENOMIC DNA]</scope>
    <source>
        <strain evidence="2">DSM 26382</strain>
    </source>
</reference>
<evidence type="ECO:0000313" key="2">
    <source>
        <dbReference type="Proteomes" id="UP000199467"/>
    </source>
</evidence>
<dbReference type="RefSeq" id="WP_017362240.1">
    <property type="nucleotide sequence ID" value="NZ_FMZQ01000007.1"/>
</dbReference>
<proteinExistence type="predicted"/>
<accession>A0A1G6PT69</accession>
<dbReference type="Proteomes" id="UP000199467">
    <property type="component" value="Unassembled WGS sequence"/>
</dbReference>
<dbReference type="GeneID" id="57609129"/>
<gene>
    <name evidence="1" type="ORF">SAMN05216576_10782</name>
</gene>
<evidence type="ECO:0000313" key="1">
    <source>
        <dbReference type="EMBL" id="SDC83269.1"/>
    </source>
</evidence>
<organism evidence="1 2">
    <name type="scientific">Ectopseudomonas chengduensis</name>
    <dbReference type="NCBI Taxonomy" id="489632"/>
    <lineage>
        <taxon>Bacteria</taxon>
        <taxon>Pseudomonadati</taxon>
        <taxon>Pseudomonadota</taxon>
        <taxon>Gammaproteobacteria</taxon>
        <taxon>Pseudomonadales</taxon>
        <taxon>Pseudomonadaceae</taxon>
        <taxon>Ectopseudomonas</taxon>
    </lineage>
</organism>
<name>A0A1G6PT69_9GAMM</name>
<sequence length="84" mass="9213">MTFAAFEITQEDVENVLRNHLENVVNPEGEPLEAVAKALFDQGAIDFARVEKAALDSSCDLDEQTQGAYDEIKDILVEIGALAF</sequence>
<protein>
    <submittedName>
        <fullName evidence="1">Uncharacterized protein</fullName>
    </submittedName>
</protein>
<keyword evidence="2" id="KW-1185">Reference proteome</keyword>
<dbReference type="EMBL" id="FMZQ01000007">
    <property type="protein sequence ID" value="SDC83269.1"/>
    <property type="molecule type" value="Genomic_DNA"/>
</dbReference>